<dbReference type="RefSeq" id="WP_074256386.1">
    <property type="nucleotide sequence ID" value="NZ_FSRL01000001.1"/>
</dbReference>
<dbReference type="PANTHER" id="PTHR34655">
    <property type="entry name" value="CONSERVED WITHIN P. AEROPHILUM"/>
    <property type="match status" value="1"/>
</dbReference>
<dbReference type="OrthoDB" id="9812053at2"/>
<evidence type="ECO:0000313" key="2">
    <source>
        <dbReference type="Proteomes" id="UP000184932"/>
    </source>
</evidence>
<dbReference type="PANTHER" id="PTHR34655:SF2">
    <property type="entry name" value="PEROXIREDOXIN FAMILY PROTEIN"/>
    <property type="match status" value="1"/>
</dbReference>
<dbReference type="STRING" id="1217970.SAMN05444002_2357"/>
<protein>
    <submittedName>
        <fullName evidence="1">Predicted peroxiredoxin</fullName>
    </submittedName>
</protein>
<dbReference type="InterPro" id="IPR003787">
    <property type="entry name" value="Sulphur_relay_DsrE/F-like"/>
</dbReference>
<organism evidence="1 2">
    <name type="scientific">Vannielia litorea</name>
    <dbReference type="NCBI Taxonomy" id="1217970"/>
    <lineage>
        <taxon>Bacteria</taxon>
        <taxon>Pseudomonadati</taxon>
        <taxon>Pseudomonadota</taxon>
        <taxon>Alphaproteobacteria</taxon>
        <taxon>Rhodobacterales</taxon>
        <taxon>Paracoccaceae</taxon>
        <taxon>Vannielia</taxon>
    </lineage>
</organism>
<reference evidence="2" key="1">
    <citation type="submission" date="2016-11" db="EMBL/GenBank/DDBJ databases">
        <authorList>
            <person name="Varghese N."/>
            <person name="Submissions S."/>
        </authorList>
    </citation>
    <scope>NUCLEOTIDE SEQUENCE [LARGE SCALE GENOMIC DNA]</scope>
    <source>
        <strain evidence="2">DSM 29440</strain>
    </source>
</reference>
<gene>
    <name evidence="1" type="ORF">SAMN05444002_2357</name>
</gene>
<keyword evidence="2" id="KW-1185">Reference proteome</keyword>
<dbReference type="InterPro" id="IPR027396">
    <property type="entry name" value="DsrEFH-like"/>
</dbReference>
<sequence>MGTQTDKLVIVITKGIDSELSSVALTVANGGLTSGLKVSLFLTSTGIDLVRKGGQTMTQVAPLEPLAEMIADFQNRGGVIWACPPCVKSRGYAADDLLDGVTITGAAAMHEAIKAGAATLSF</sequence>
<dbReference type="Gene3D" id="3.40.1260.10">
    <property type="entry name" value="DsrEFH-like"/>
    <property type="match status" value="1"/>
</dbReference>
<dbReference type="Pfam" id="PF02635">
    <property type="entry name" value="DsrE"/>
    <property type="match status" value="1"/>
</dbReference>
<proteinExistence type="predicted"/>
<name>A0A1N6GBT5_9RHOB</name>
<accession>A0A1N6GBT5</accession>
<dbReference type="SUPFAM" id="SSF75169">
    <property type="entry name" value="DsrEFH-like"/>
    <property type="match status" value="1"/>
</dbReference>
<dbReference type="AlphaFoldDB" id="A0A1N6GBT5"/>
<evidence type="ECO:0000313" key="1">
    <source>
        <dbReference type="EMBL" id="SIO04921.1"/>
    </source>
</evidence>
<dbReference type="Proteomes" id="UP000184932">
    <property type="component" value="Unassembled WGS sequence"/>
</dbReference>
<dbReference type="EMBL" id="FSRL01000001">
    <property type="protein sequence ID" value="SIO04921.1"/>
    <property type="molecule type" value="Genomic_DNA"/>
</dbReference>